<dbReference type="Proteomes" id="UP001176961">
    <property type="component" value="Unassembled WGS sequence"/>
</dbReference>
<dbReference type="AlphaFoldDB" id="A0AA36H7W7"/>
<gene>
    <name evidence="1" type="ORF">CYNAS_LOCUS17677</name>
</gene>
<organism evidence="1 2">
    <name type="scientific">Cylicocyclus nassatus</name>
    <name type="common">Nematode worm</name>
    <dbReference type="NCBI Taxonomy" id="53992"/>
    <lineage>
        <taxon>Eukaryota</taxon>
        <taxon>Metazoa</taxon>
        <taxon>Ecdysozoa</taxon>
        <taxon>Nematoda</taxon>
        <taxon>Chromadorea</taxon>
        <taxon>Rhabditida</taxon>
        <taxon>Rhabditina</taxon>
        <taxon>Rhabditomorpha</taxon>
        <taxon>Strongyloidea</taxon>
        <taxon>Strongylidae</taxon>
        <taxon>Cylicocyclus</taxon>
    </lineage>
</organism>
<sequence length="124" mass="13913">MIRAAVTEAKVKGATPLEGLYEYLPTNTEELKKNECYAAGFAFAVRTADTVQLMKWDVLCALEKDCMAPPGAKLKCSFEKDNYRKYANCHRFAQDLAFNETKDVANMSMLLNVKRALDHTALLV</sequence>
<evidence type="ECO:0000313" key="1">
    <source>
        <dbReference type="EMBL" id="CAJ0605694.1"/>
    </source>
</evidence>
<dbReference type="EMBL" id="CATQJL010000316">
    <property type="protein sequence ID" value="CAJ0605694.1"/>
    <property type="molecule type" value="Genomic_DNA"/>
</dbReference>
<comment type="caution">
    <text evidence="1">The sequence shown here is derived from an EMBL/GenBank/DDBJ whole genome shotgun (WGS) entry which is preliminary data.</text>
</comment>
<evidence type="ECO:0000313" key="2">
    <source>
        <dbReference type="Proteomes" id="UP001176961"/>
    </source>
</evidence>
<name>A0AA36H7W7_CYLNA</name>
<dbReference type="PANTHER" id="PTHR31389:SF4">
    <property type="entry name" value="LD39211P"/>
    <property type="match status" value="1"/>
</dbReference>
<protein>
    <submittedName>
        <fullName evidence="1">Uncharacterized protein</fullName>
    </submittedName>
</protein>
<keyword evidence="2" id="KW-1185">Reference proteome</keyword>
<proteinExistence type="predicted"/>
<reference evidence="1" key="1">
    <citation type="submission" date="2023-07" db="EMBL/GenBank/DDBJ databases">
        <authorList>
            <consortium name="CYATHOMIX"/>
        </authorList>
    </citation>
    <scope>NUCLEOTIDE SEQUENCE</scope>
    <source>
        <strain evidence="1">N/A</strain>
    </source>
</reference>
<dbReference type="PANTHER" id="PTHR31389">
    <property type="entry name" value="LD39211P"/>
    <property type="match status" value="1"/>
</dbReference>
<accession>A0AA36H7W7</accession>